<sequence>MDKIIMKPRRNEQEPDKSHPPVKQQQTLNRYGSASKLSSRQQIPV</sequence>
<comment type="caution">
    <text evidence="2">The sequence shown here is derived from an EMBL/GenBank/DDBJ whole genome shotgun (WGS) entry which is preliminary data.</text>
</comment>
<dbReference type="Proteomes" id="UP000288459">
    <property type="component" value="Unassembled WGS sequence"/>
</dbReference>
<dbReference type="AlphaFoldDB" id="A0A8B3M671"/>
<name>A0A8B3M671_ECOLX</name>
<feature type="compositionally biased region" description="Basic and acidic residues" evidence="1">
    <location>
        <begin position="1"/>
        <end position="19"/>
    </location>
</feature>
<organism evidence="2 3">
    <name type="scientific">Escherichia coli</name>
    <dbReference type="NCBI Taxonomy" id="562"/>
    <lineage>
        <taxon>Bacteria</taxon>
        <taxon>Pseudomonadati</taxon>
        <taxon>Pseudomonadota</taxon>
        <taxon>Gammaproteobacteria</taxon>
        <taxon>Enterobacterales</taxon>
        <taxon>Enterobacteriaceae</taxon>
        <taxon>Escherichia</taxon>
    </lineage>
</organism>
<evidence type="ECO:0000313" key="3">
    <source>
        <dbReference type="Proteomes" id="UP000288459"/>
    </source>
</evidence>
<accession>A0A8B3M671</accession>
<feature type="region of interest" description="Disordered" evidence="1">
    <location>
        <begin position="1"/>
        <end position="45"/>
    </location>
</feature>
<dbReference type="EMBL" id="NPIM01000068">
    <property type="protein sequence ID" value="RVE16217.1"/>
    <property type="molecule type" value="Genomic_DNA"/>
</dbReference>
<protein>
    <submittedName>
        <fullName evidence="2">Transcriptional regulator</fullName>
    </submittedName>
</protein>
<evidence type="ECO:0000256" key="1">
    <source>
        <dbReference type="SAM" id="MobiDB-lite"/>
    </source>
</evidence>
<feature type="compositionally biased region" description="Polar residues" evidence="1">
    <location>
        <begin position="23"/>
        <end position="45"/>
    </location>
</feature>
<gene>
    <name evidence="2" type="ORF">CIG67_02775</name>
</gene>
<reference evidence="2 3" key="1">
    <citation type="submission" date="2017-08" db="EMBL/GenBank/DDBJ databases">
        <title>Sequencing of Escherichia coli CCPM 6219.</title>
        <authorList>
            <person name="Liu S.-L."/>
            <person name="Zhou Y.-J."/>
            <person name="Zhao M.-F."/>
        </authorList>
    </citation>
    <scope>NUCLEOTIDE SEQUENCE [LARGE SCALE GENOMIC DNA]</scope>
    <source>
        <strain evidence="2 3">CCPM 6219</strain>
    </source>
</reference>
<proteinExistence type="predicted"/>
<evidence type="ECO:0000313" key="2">
    <source>
        <dbReference type="EMBL" id="RVE16217.1"/>
    </source>
</evidence>